<organism evidence="3 4">
    <name type="scientific">Mucilaginibacter terrae</name>
    <dbReference type="NCBI Taxonomy" id="1955052"/>
    <lineage>
        <taxon>Bacteria</taxon>
        <taxon>Pseudomonadati</taxon>
        <taxon>Bacteroidota</taxon>
        <taxon>Sphingobacteriia</taxon>
        <taxon>Sphingobacteriales</taxon>
        <taxon>Sphingobacteriaceae</taxon>
        <taxon>Mucilaginibacter</taxon>
    </lineage>
</organism>
<dbReference type="Proteomes" id="UP001258315">
    <property type="component" value="Unassembled WGS sequence"/>
</dbReference>
<dbReference type="InterPro" id="IPR013538">
    <property type="entry name" value="ASHA1/2-like_C"/>
</dbReference>
<keyword evidence="4" id="KW-1185">Reference proteome</keyword>
<protein>
    <submittedName>
        <fullName evidence="3">Uncharacterized protein YndB with AHSA1/START domain</fullName>
    </submittedName>
</protein>
<evidence type="ECO:0000259" key="2">
    <source>
        <dbReference type="Pfam" id="PF08327"/>
    </source>
</evidence>
<accession>A0ABU3GXM8</accession>
<dbReference type="Pfam" id="PF08327">
    <property type="entry name" value="AHSA1"/>
    <property type="match status" value="1"/>
</dbReference>
<reference evidence="4" key="1">
    <citation type="submission" date="2023-07" db="EMBL/GenBank/DDBJ databases">
        <title>Functional and genomic diversity of the sorghum phyllosphere microbiome.</title>
        <authorList>
            <person name="Shade A."/>
        </authorList>
    </citation>
    <scope>NUCLEOTIDE SEQUENCE [LARGE SCALE GENOMIC DNA]</scope>
    <source>
        <strain evidence="4">SORGH_AS_0422</strain>
    </source>
</reference>
<proteinExistence type="inferred from homology"/>
<name>A0ABU3GXM8_9SPHI</name>
<evidence type="ECO:0000256" key="1">
    <source>
        <dbReference type="ARBA" id="ARBA00006817"/>
    </source>
</evidence>
<dbReference type="RefSeq" id="WP_311950409.1">
    <property type="nucleotide sequence ID" value="NZ_JAVLVU010000001.1"/>
</dbReference>
<gene>
    <name evidence="3" type="ORF">QE417_002502</name>
</gene>
<feature type="domain" description="Activator of Hsp90 ATPase homologue 1/2-like C-terminal" evidence="2">
    <location>
        <begin position="11"/>
        <end position="146"/>
    </location>
</feature>
<sequence length="149" mass="16893">MEKLTFSTTINASRQQVWDVLWGDVTYSEWTAAFCEGSHAITDWQKGSKVLFLDPKKNGMVSTVAERIEPEYMSFEHLGEVKNGVEDTESDAVKIWAGAHENYTLTNVNGQTKLVVDLESGGIPDEFKDYFVITWPIALDKLKEITERQ</sequence>
<dbReference type="InterPro" id="IPR023393">
    <property type="entry name" value="START-like_dom_sf"/>
</dbReference>
<comment type="caution">
    <text evidence="3">The sequence shown here is derived from an EMBL/GenBank/DDBJ whole genome shotgun (WGS) entry which is preliminary data.</text>
</comment>
<evidence type="ECO:0000313" key="4">
    <source>
        <dbReference type="Proteomes" id="UP001258315"/>
    </source>
</evidence>
<dbReference type="EMBL" id="JAVLVU010000001">
    <property type="protein sequence ID" value="MDT3403430.1"/>
    <property type="molecule type" value="Genomic_DNA"/>
</dbReference>
<comment type="similarity">
    <text evidence="1">Belongs to the AHA1 family.</text>
</comment>
<evidence type="ECO:0000313" key="3">
    <source>
        <dbReference type="EMBL" id="MDT3403430.1"/>
    </source>
</evidence>
<dbReference type="SUPFAM" id="SSF55961">
    <property type="entry name" value="Bet v1-like"/>
    <property type="match status" value="1"/>
</dbReference>
<dbReference type="Gene3D" id="3.30.530.20">
    <property type="match status" value="1"/>
</dbReference>